<dbReference type="AlphaFoldDB" id="A0A378WYI7"/>
<name>A0A378WYI7_9NOCA</name>
<dbReference type="InterPro" id="IPR024516">
    <property type="entry name" value="Mce_C"/>
</dbReference>
<proteinExistence type="predicted"/>
<protein>
    <submittedName>
        <fullName evidence="3">Virulence factor Mce family protein</fullName>
    </submittedName>
</protein>
<dbReference type="EMBL" id="UGRU01000001">
    <property type="protein sequence ID" value="SUA46396.1"/>
    <property type="molecule type" value="Genomic_DNA"/>
</dbReference>
<dbReference type="PANTHER" id="PTHR33371:SF17">
    <property type="entry name" value="MCE-FAMILY PROTEIN MCE1B"/>
    <property type="match status" value="1"/>
</dbReference>
<dbReference type="GO" id="GO:0005576">
    <property type="term" value="C:extracellular region"/>
    <property type="evidence" value="ECO:0007669"/>
    <property type="project" value="TreeGrafter"/>
</dbReference>
<reference evidence="3 4" key="1">
    <citation type="submission" date="2018-06" db="EMBL/GenBank/DDBJ databases">
        <authorList>
            <consortium name="Pathogen Informatics"/>
            <person name="Doyle S."/>
        </authorList>
    </citation>
    <scope>NUCLEOTIDE SEQUENCE [LARGE SCALE GENOMIC DNA]</scope>
    <source>
        <strain evidence="3 4">NCTC13184</strain>
    </source>
</reference>
<dbReference type="Proteomes" id="UP000255082">
    <property type="component" value="Unassembled WGS sequence"/>
</dbReference>
<feature type="domain" description="Mammalian cell entry C-terminal" evidence="2">
    <location>
        <begin position="129"/>
        <end position="226"/>
    </location>
</feature>
<organism evidence="3 4">
    <name type="scientific">Nocardia africana</name>
    <dbReference type="NCBI Taxonomy" id="134964"/>
    <lineage>
        <taxon>Bacteria</taxon>
        <taxon>Bacillati</taxon>
        <taxon>Actinomycetota</taxon>
        <taxon>Actinomycetes</taxon>
        <taxon>Mycobacteriales</taxon>
        <taxon>Nocardiaceae</taxon>
        <taxon>Nocardia</taxon>
    </lineage>
</organism>
<evidence type="ECO:0000313" key="4">
    <source>
        <dbReference type="Proteomes" id="UP000255082"/>
    </source>
</evidence>
<dbReference type="InterPro" id="IPR052336">
    <property type="entry name" value="MlaD_Phospholipid_Transporter"/>
</dbReference>
<gene>
    <name evidence="3" type="ORF">NCTC13184_04921</name>
</gene>
<evidence type="ECO:0000259" key="1">
    <source>
        <dbReference type="Pfam" id="PF02470"/>
    </source>
</evidence>
<dbReference type="InterPro" id="IPR003399">
    <property type="entry name" value="Mce/MlaD"/>
</dbReference>
<dbReference type="Pfam" id="PF11887">
    <property type="entry name" value="Mce4_CUP1"/>
    <property type="match status" value="1"/>
</dbReference>
<dbReference type="GO" id="GO:0051701">
    <property type="term" value="P:biological process involved in interaction with host"/>
    <property type="evidence" value="ECO:0007669"/>
    <property type="project" value="TreeGrafter"/>
</dbReference>
<sequence length="337" mass="35372">MKAPARAALWRLGIAAVLGTVLLIAISNAVTRPVAGHTRGFTADFTDVAGLHVGADVRVRGVQVGKVTAIDLRRLDDRSVGTVAFTMTDRYGVDAGTRLAIKFQALTGLRYLDVAAATENSGAGTLTHVPTTMTQPSFDVTTLFNGLQPVFATLTPDEVNTFTANAANLLQGDGGGLGPMLDSIAQLTRFVSDRQQVIATVMQNLKTVADTLGGQSPQIVQILDWLNRPLDSALKVLDEFRKSDVYGPTFASSVLRILDNLGISRGLNLDQLLQQAFGSATAAAQALRNLPGVLDGLSTPPPPGDGAALTCSHGQAALPLPVQVLLNGRKVMLCNPA</sequence>
<dbReference type="Pfam" id="PF02470">
    <property type="entry name" value="MlaD"/>
    <property type="match status" value="1"/>
</dbReference>
<dbReference type="RefSeq" id="WP_062962229.1">
    <property type="nucleotide sequence ID" value="NZ_JAJFOE010000001.1"/>
</dbReference>
<dbReference type="PANTHER" id="PTHR33371">
    <property type="entry name" value="INTERMEMBRANE PHOSPHOLIPID TRANSPORT SYSTEM BINDING PROTEIN MLAD-RELATED"/>
    <property type="match status" value="1"/>
</dbReference>
<accession>A0A378WYI7</accession>
<evidence type="ECO:0000259" key="2">
    <source>
        <dbReference type="Pfam" id="PF11887"/>
    </source>
</evidence>
<dbReference type="OrthoDB" id="338143at2"/>
<evidence type="ECO:0000313" key="3">
    <source>
        <dbReference type="EMBL" id="SUA46396.1"/>
    </source>
</evidence>
<feature type="domain" description="Mce/MlaD" evidence="1">
    <location>
        <begin position="40"/>
        <end position="115"/>
    </location>
</feature>